<evidence type="ECO:0000256" key="8">
    <source>
        <dbReference type="ARBA" id="ARBA00023136"/>
    </source>
</evidence>
<keyword evidence="6" id="KW-0145">Chemotaxis</keyword>
<dbReference type="InterPro" id="IPR011002">
    <property type="entry name" value="FliG_a-hlx"/>
</dbReference>
<gene>
    <name evidence="14" type="ORF">QO231_06900</name>
</gene>
<keyword evidence="9" id="KW-0975">Bacterial flagellum</keyword>
<evidence type="ECO:0000256" key="3">
    <source>
        <dbReference type="ARBA" id="ARBA00010299"/>
    </source>
</evidence>
<feature type="domain" description="Flagellar motor switch protein FliG N-terminal" evidence="13">
    <location>
        <begin position="20"/>
        <end position="122"/>
    </location>
</feature>
<organism evidence="14 15">
    <name type="scientific">Sedimentitalea todarodis</name>
    <dbReference type="NCBI Taxonomy" id="1631240"/>
    <lineage>
        <taxon>Bacteria</taxon>
        <taxon>Pseudomonadati</taxon>
        <taxon>Pseudomonadota</taxon>
        <taxon>Alphaproteobacteria</taxon>
        <taxon>Rhodobacterales</taxon>
        <taxon>Paracoccaceae</taxon>
        <taxon>Sedimentitalea</taxon>
    </lineage>
</organism>
<comment type="function">
    <text evidence="10">FliG is one of three proteins (FliG, FliN, FliM) that forms the rotor-mounted switch complex (C ring), located at the base of the basal body. This complex interacts with the CheY and CheZ chemotaxis proteins, in addition to contacting components of the motor that determine the direction of flagellar rotation.</text>
</comment>
<comment type="similarity">
    <text evidence="3">Belongs to the FliG family.</text>
</comment>
<dbReference type="InterPro" id="IPR028263">
    <property type="entry name" value="FliG_N"/>
</dbReference>
<dbReference type="Pfam" id="PF14841">
    <property type="entry name" value="FliG_M"/>
    <property type="match status" value="1"/>
</dbReference>
<name>A0ABU3VBQ1_9RHOB</name>
<evidence type="ECO:0000259" key="12">
    <source>
        <dbReference type="Pfam" id="PF14841"/>
    </source>
</evidence>
<dbReference type="PANTHER" id="PTHR30534:SF0">
    <property type="entry name" value="FLAGELLAR MOTOR SWITCH PROTEIN FLIG"/>
    <property type="match status" value="1"/>
</dbReference>
<keyword evidence="15" id="KW-1185">Reference proteome</keyword>
<dbReference type="InterPro" id="IPR032779">
    <property type="entry name" value="FliG_M"/>
</dbReference>
<dbReference type="Gene3D" id="1.10.220.30">
    <property type="match status" value="3"/>
</dbReference>
<dbReference type="Pfam" id="PF14842">
    <property type="entry name" value="FliG_N"/>
    <property type="match status" value="1"/>
</dbReference>
<evidence type="ECO:0000256" key="9">
    <source>
        <dbReference type="ARBA" id="ARBA00023143"/>
    </source>
</evidence>
<evidence type="ECO:0000256" key="2">
    <source>
        <dbReference type="ARBA" id="ARBA00004413"/>
    </source>
</evidence>
<reference evidence="15" key="1">
    <citation type="submission" date="2023-05" db="EMBL/GenBank/DDBJ databases">
        <title>Sedimentitalea sp. nov. JM2-8.</title>
        <authorList>
            <person name="Huang J."/>
        </authorList>
    </citation>
    <scope>NUCLEOTIDE SEQUENCE [LARGE SCALE GENOMIC DNA]</scope>
    <source>
        <strain evidence="15">KHS03</strain>
    </source>
</reference>
<dbReference type="EMBL" id="JASMWN010000004">
    <property type="protein sequence ID" value="MDU9003579.1"/>
    <property type="molecule type" value="Genomic_DNA"/>
</dbReference>
<dbReference type="Pfam" id="PF01706">
    <property type="entry name" value="FliG_C"/>
    <property type="match status" value="1"/>
</dbReference>
<keyword evidence="7" id="KW-0283">Flagellar rotation</keyword>
<proteinExistence type="inferred from homology"/>
<dbReference type="Proteomes" id="UP001255416">
    <property type="component" value="Unassembled WGS sequence"/>
</dbReference>
<evidence type="ECO:0000259" key="13">
    <source>
        <dbReference type="Pfam" id="PF14842"/>
    </source>
</evidence>
<dbReference type="PRINTS" id="PR00954">
    <property type="entry name" value="FLGMOTORFLIG"/>
</dbReference>
<evidence type="ECO:0000256" key="4">
    <source>
        <dbReference type="ARBA" id="ARBA00021870"/>
    </source>
</evidence>
<comment type="subcellular location">
    <subcellularLocation>
        <location evidence="1">Bacterial flagellum basal body</location>
    </subcellularLocation>
    <subcellularLocation>
        <location evidence="2">Cell membrane</location>
        <topology evidence="2">Peripheral membrane protein</topology>
        <orientation evidence="2">Cytoplasmic side</orientation>
    </subcellularLocation>
</comment>
<evidence type="ECO:0000313" key="14">
    <source>
        <dbReference type="EMBL" id="MDU9003579.1"/>
    </source>
</evidence>
<protein>
    <recommendedName>
        <fullName evidence="4">Flagellar motor switch protein FliG</fullName>
    </recommendedName>
</protein>
<feature type="domain" description="Flagellar motor switch protein FliG C-terminal" evidence="11">
    <location>
        <begin position="232"/>
        <end position="343"/>
    </location>
</feature>
<evidence type="ECO:0000256" key="6">
    <source>
        <dbReference type="ARBA" id="ARBA00022500"/>
    </source>
</evidence>
<keyword evidence="8" id="KW-0472">Membrane</keyword>
<evidence type="ECO:0000256" key="1">
    <source>
        <dbReference type="ARBA" id="ARBA00004117"/>
    </source>
</evidence>
<dbReference type="RefSeq" id="WP_316774597.1">
    <property type="nucleotide sequence ID" value="NZ_JASMWN010000004.1"/>
</dbReference>
<dbReference type="InterPro" id="IPR023087">
    <property type="entry name" value="Flg_Motor_Flig_C"/>
</dbReference>
<accession>A0ABU3VBQ1</accession>
<dbReference type="InterPro" id="IPR000090">
    <property type="entry name" value="Flg_Motor_Flig"/>
</dbReference>
<feature type="domain" description="Flagellar motor switch protein FliG middle" evidence="12">
    <location>
        <begin position="133"/>
        <end position="200"/>
    </location>
</feature>
<keyword evidence="5" id="KW-1003">Cell membrane</keyword>
<dbReference type="SUPFAM" id="SSF48029">
    <property type="entry name" value="FliG"/>
    <property type="match status" value="2"/>
</dbReference>
<comment type="caution">
    <text evidence="14">The sequence shown here is derived from an EMBL/GenBank/DDBJ whole genome shotgun (WGS) entry which is preliminary data.</text>
</comment>
<evidence type="ECO:0000256" key="7">
    <source>
        <dbReference type="ARBA" id="ARBA00022779"/>
    </source>
</evidence>
<sequence length="351" mass="37136">MAPSRDGAASSPAAKPIKTLDTTAKAAIVVRLLLNEGADLPLEDLPDDLQARLIQQMGSMGLVDRTTLYSVVEEFAGVLDGVGLSFPKGLAEAISVMDGKISPQTAARLRKEAGVRQAGDPWARLRGLPIEDLVRMAQAECIEVAAVLLSKLDTAKAAAMLGALPGPLARRITYAVSQTGHVTPDAVDRIGLSLAAQLDHKAPVAFDDAPGARIGAILNQSAAATRDDMLTGLDETDAEFATAVRKSIFIFAHIPERVRPRDVPGLVRVVDQDVLVTALAAATEDDTMAAAEFLLGNMPSRLADSVREEVQEKGKVKARDGEAAMTEVIAEIRAQEQAGELELIVPEQDEA</sequence>
<evidence type="ECO:0000256" key="5">
    <source>
        <dbReference type="ARBA" id="ARBA00022475"/>
    </source>
</evidence>
<evidence type="ECO:0000259" key="11">
    <source>
        <dbReference type="Pfam" id="PF01706"/>
    </source>
</evidence>
<dbReference type="PANTHER" id="PTHR30534">
    <property type="entry name" value="FLAGELLAR MOTOR SWITCH PROTEIN FLIG"/>
    <property type="match status" value="1"/>
</dbReference>
<evidence type="ECO:0000313" key="15">
    <source>
        <dbReference type="Proteomes" id="UP001255416"/>
    </source>
</evidence>
<evidence type="ECO:0000256" key="10">
    <source>
        <dbReference type="ARBA" id="ARBA00025598"/>
    </source>
</evidence>